<feature type="region of interest" description="Disordered" evidence="1">
    <location>
        <begin position="61"/>
        <end position="86"/>
    </location>
</feature>
<proteinExistence type="predicted"/>
<comment type="caution">
    <text evidence="2">The sequence shown here is derived from an EMBL/GenBank/DDBJ whole genome shotgun (WGS) entry which is preliminary data.</text>
</comment>
<reference evidence="2" key="1">
    <citation type="journal article" date="2021" name="Nat. Commun.">
        <title>Genetic determinants of endophytism in the Arabidopsis root mycobiome.</title>
        <authorList>
            <person name="Mesny F."/>
            <person name="Miyauchi S."/>
            <person name="Thiergart T."/>
            <person name="Pickel B."/>
            <person name="Atanasova L."/>
            <person name="Karlsson M."/>
            <person name="Huettel B."/>
            <person name="Barry K.W."/>
            <person name="Haridas S."/>
            <person name="Chen C."/>
            <person name="Bauer D."/>
            <person name="Andreopoulos W."/>
            <person name="Pangilinan J."/>
            <person name="LaButti K."/>
            <person name="Riley R."/>
            <person name="Lipzen A."/>
            <person name="Clum A."/>
            <person name="Drula E."/>
            <person name="Henrissat B."/>
            <person name="Kohler A."/>
            <person name="Grigoriev I.V."/>
            <person name="Martin F.M."/>
            <person name="Hacquard S."/>
        </authorList>
    </citation>
    <scope>NUCLEOTIDE SEQUENCE</scope>
    <source>
        <strain evidence="2">MPI-CAGE-AT-0021</strain>
    </source>
</reference>
<evidence type="ECO:0000313" key="3">
    <source>
        <dbReference type="Proteomes" id="UP000717696"/>
    </source>
</evidence>
<dbReference type="AlphaFoldDB" id="A0A9P9DHB7"/>
<sequence length="189" mass="21329">MVTDGRPVYYDERGSDIDHENRQSMEAFMKGVECRRLMLGAFLDGQRRRCDELAAERCDRCSSELERREEEEEEGDNGNDRDLDLGDGLINRLQEHTQDETRRLKALYGWLDASRLSVLLGLRTPARLVYSITSKVQVRLSGSGASGDDDERKGISRLVDAGTASIWETDDKRARIAGRAANVEEISSM</sequence>
<gene>
    <name evidence="2" type="ORF">B0J13DRAFT_532736</name>
</gene>
<evidence type="ECO:0000313" key="2">
    <source>
        <dbReference type="EMBL" id="KAH7118661.1"/>
    </source>
</evidence>
<name>A0A9P9DHB7_9HYPO</name>
<dbReference type="OrthoDB" id="3522001at2759"/>
<dbReference type="EMBL" id="JAGMUU010000031">
    <property type="protein sequence ID" value="KAH7118661.1"/>
    <property type="molecule type" value="Genomic_DNA"/>
</dbReference>
<keyword evidence="3" id="KW-1185">Reference proteome</keyword>
<organism evidence="2 3">
    <name type="scientific">Dactylonectria estremocensis</name>
    <dbReference type="NCBI Taxonomy" id="1079267"/>
    <lineage>
        <taxon>Eukaryota</taxon>
        <taxon>Fungi</taxon>
        <taxon>Dikarya</taxon>
        <taxon>Ascomycota</taxon>
        <taxon>Pezizomycotina</taxon>
        <taxon>Sordariomycetes</taxon>
        <taxon>Hypocreomycetidae</taxon>
        <taxon>Hypocreales</taxon>
        <taxon>Nectriaceae</taxon>
        <taxon>Dactylonectria</taxon>
    </lineage>
</organism>
<evidence type="ECO:0000256" key="1">
    <source>
        <dbReference type="SAM" id="MobiDB-lite"/>
    </source>
</evidence>
<dbReference type="Proteomes" id="UP000717696">
    <property type="component" value="Unassembled WGS sequence"/>
</dbReference>
<protein>
    <submittedName>
        <fullName evidence="2">Uncharacterized protein</fullName>
    </submittedName>
</protein>
<accession>A0A9P9DHB7</accession>